<feature type="non-terminal residue" evidence="4">
    <location>
        <position position="1"/>
    </location>
</feature>
<dbReference type="InterPro" id="IPR050330">
    <property type="entry name" value="Bact_OuterMem_StrucFunc"/>
</dbReference>
<accession>A0A8J6Z6U8</accession>
<dbReference type="PANTHER" id="PTHR30329:SF21">
    <property type="entry name" value="LIPOPROTEIN YIAD-RELATED"/>
    <property type="match status" value="1"/>
</dbReference>
<name>A0A8J6Z6U8_9RHOB</name>
<dbReference type="CDD" id="cd07185">
    <property type="entry name" value="OmpA_C-like"/>
    <property type="match status" value="1"/>
</dbReference>
<evidence type="ECO:0000256" key="2">
    <source>
        <dbReference type="SAM" id="Coils"/>
    </source>
</evidence>
<keyword evidence="5" id="KW-1185">Reference proteome</keyword>
<keyword evidence="1" id="KW-0472">Membrane</keyword>
<proteinExistence type="predicted"/>
<dbReference type="NCBIfam" id="NF006542">
    <property type="entry name" value="PRK09039.1-1"/>
    <property type="match status" value="1"/>
</dbReference>
<dbReference type="PANTHER" id="PTHR30329">
    <property type="entry name" value="STATOR ELEMENT OF FLAGELLAR MOTOR COMPLEX"/>
    <property type="match status" value="1"/>
</dbReference>
<dbReference type="AlphaFoldDB" id="A0A8J6Z6U8"/>
<keyword evidence="2" id="KW-0175">Coiled coil</keyword>
<gene>
    <name evidence="4" type="ORF">ICN82_04945</name>
</gene>
<evidence type="ECO:0000259" key="3">
    <source>
        <dbReference type="PROSITE" id="PS51123"/>
    </source>
</evidence>
<dbReference type="PROSITE" id="PS51123">
    <property type="entry name" value="OMPA_2"/>
    <property type="match status" value="1"/>
</dbReference>
<protein>
    <submittedName>
        <fullName evidence="4">Peptidoglycan -binding protein</fullName>
    </submittedName>
</protein>
<feature type="coiled-coil region" evidence="2">
    <location>
        <begin position="17"/>
        <end position="100"/>
    </location>
</feature>
<dbReference type="EMBL" id="JACVXA010000009">
    <property type="protein sequence ID" value="MBE3637550.1"/>
    <property type="molecule type" value="Genomic_DNA"/>
</dbReference>
<evidence type="ECO:0000256" key="1">
    <source>
        <dbReference type="PROSITE-ProRule" id="PRU00473"/>
    </source>
</evidence>
<sequence>RSLARARSEIDAGAEEARLAAARREALEALLEQTRADLAARDADLDRASAALAETRDRLSEEEAARLADAAAAEALRQRLAGAQDEISAMSLALEAQRKKAEETLTLLAAAQAAQDGLNDRLADALARGQSLETQVSEQAAALAEAGEEVAAGEAALAAAQADLEAATQDEAALRDRLAAALAAQVAAERQGEAALSEAERQAALLKAARAALADAETARDRTAETAEDRAREVALLNAQAAELRSQLGSLRALLGAAEDRDEATQVEIEDLNRRLNTALARAASEERRRAELEEAERRRLEEEAQRLERYQSEFFGRLRDAIGDQQGVSIVGDRFVFDSEVLFDIGQADLSATGRTEIAKVAQLLQEVAAVIPPGIDWIIRVDGHTDATPIRSSRFRDNWELSQARALSVVRFMIEEYGFPPERLAATGFGEYQPVDPGDSAEARARNRRIELKLTER</sequence>
<dbReference type="RefSeq" id="WP_193180301.1">
    <property type="nucleotide sequence ID" value="NZ_JACVXA010000009.1"/>
</dbReference>
<comment type="caution">
    <text evidence="4">The sequence shown here is derived from an EMBL/GenBank/DDBJ whole genome shotgun (WGS) entry which is preliminary data.</text>
</comment>
<dbReference type="Proteomes" id="UP000609121">
    <property type="component" value="Unassembled WGS sequence"/>
</dbReference>
<organism evidence="4 5">
    <name type="scientific">Mangrovicoccus algicola</name>
    <dbReference type="NCBI Taxonomy" id="2771008"/>
    <lineage>
        <taxon>Bacteria</taxon>
        <taxon>Pseudomonadati</taxon>
        <taxon>Pseudomonadota</taxon>
        <taxon>Alphaproteobacteria</taxon>
        <taxon>Rhodobacterales</taxon>
        <taxon>Paracoccaceae</taxon>
        <taxon>Mangrovicoccus</taxon>
    </lineage>
</organism>
<dbReference type="SUPFAM" id="SSF103088">
    <property type="entry name" value="OmpA-like"/>
    <property type="match status" value="1"/>
</dbReference>
<feature type="coiled-coil region" evidence="2">
    <location>
        <begin position="150"/>
        <end position="314"/>
    </location>
</feature>
<dbReference type="InterPro" id="IPR036737">
    <property type="entry name" value="OmpA-like_sf"/>
</dbReference>
<dbReference type="InterPro" id="IPR006665">
    <property type="entry name" value="OmpA-like"/>
</dbReference>
<dbReference type="GO" id="GO:0016020">
    <property type="term" value="C:membrane"/>
    <property type="evidence" value="ECO:0007669"/>
    <property type="project" value="UniProtKB-UniRule"/>
</dbReference>
<feature type="domain" description="OmpA-like" evidence="3">
    <location>
        <begin position="332"/>
        <end position="459"/>
    </location>
</feature>
<dbReference type="Gene3D" id="3.30.1330.60">
    <property type="entry name" value="OmpA-like domain"/>
    <property type="match status" value="1"/>
</dbReference>
<reference evidence="4" key="1">
    <citation type="submission" date="2020-09" db="EMBL/GenBank/DDBJ databases">
        <title>A novel bacterium of genus Mangrovicoccus, isolated from South China Sea.</title>
        <authorList>
            <person name="Huang H."/>
            <person name="Mo K."/>
            <person name="Hu Y."/>
        </authorList>
    </citation>
    <scope>NUCLEOTIDE SEQUENCE</scope>
    <source>
        <strain evidence="4">HB182678</strain>
    </source>
</reference>
<evidence type="ECO:0000313" key="4">
    <source>
        <dbReference type="EMBL" id="MBE3637550.1"/>
    </source>
</evidence>
<evidence type="ECO:0000313" key="5">
    <source>
        <dbReference type="Proteomes" id="UP000609121"/>
    </source>
</evidence>
<dbReference type="Pfam" id="PF00691">
    <property type="entry name" value="OmpA"/>
    <property type="match status" value="1"/>
</dbReference>